<feature type="region of interest" description="Disordered" evidence="1">
    <location>
        <begin position="198"/>
        <end position="217"/>
    </location>
</feature>
<gene>
    <name evidence="2" type="ORF">T310_0961</name>
</gene>
<organism evidence="2 3">
    <name type="scientific">Rasamsonia emersonii (strain ATCC 16479 / CBS 393.64 / IMI 116815)</name>
    <dbReference type="NCBI Taxonomy" id="1408163"/>
    <lineage>
        <taxon>Eukaryota</taxon>
        <taxon>Fungi</taxon>
        <taxon>Dikarya</taxon>
        <taxon>Ascomycota</taxon>
        <taxon>Pezizomycotina</taxon>
        <taxon>Eurotiomycetes</taxon>
        <taxon>Eurotiomycetidae</taxon>
        <taxon>Eurotiales</taxon>
        <taxon>Trichocomaceae</taxon>
        <taxon>Rasamsonia</taxon>
    </lineage>
</organism>
<dbReference type="RefSeq" id="XP_013331592.1">
    <property type="nucleotide sequence ID" value="XM_013476138.1"/>
</dbReference>
<name>A0A0F4Z3Q0_RASE3</name>
<dbReference type="GeneID" id="25313015"/>
<keyword evidence="3" id="KW-1185">Reference proteome</keyword>
<accession>A0A0F4Z3Q0</accession>
<evidence type="ECO:0000256" key="1">
    <source>
        <dbReference type="SAM" id="MobiDB-lite"/>
    </source>
</evidence>
<protein>
    <submittedName>
        <fullName evidence="2">Uncharacterized protein</fullName>
    </submittedName>
</protein>
<dbReference type="Proteomes" id="UP000053958">
    <property type="component" value="Unassembled WGS sequence"/>
</dbReference>
<comment type="caution">
    <text evidence="2">The sequence shown here is derived from an EMBL/GenBank/DDBJ whole genome shotgun (WGS) entry which is preliminary data.</text>
</comment>
<dbReference type="EMBL" id="LASV01000039">
    <property type="protein sequence ID" value="KKA24980.1"/>
    <property type="molecule type" value="Genomic_DNA"/>
</dbReference>
<evidence type="ECO:0000313" key="2">
    <source>
        <dbReference type="EMBL" id="KKA24980.1"/>
    </source>
</evidence>
<reference evidence="2 3" key="1">
    <citation type="submission" date="2015-04" db="EMBL/GenBank/DDBJ databases">
        <authorList>
            <person name="Heijne W.H."/>
            <person name="Fedorova N.D."/>
            <person name="Nierman W.C."/>
            <person name="Vollebregt A.W."/>
            <person name="Zhao Z."/>
            <person name="Wu L."/>
            <person name="Kumar M."/>
            <person name="Stam H."/>
            <person name="van den Berg M.A."/>
            <person name="Pel H.J."/>
        </authorList>
    </citation>
    <scope>NUCLEOTIDE SEQUENCE [LARGE SCALE GENOMIC DNA]</scope>
    <source>
        <strain evidence="2 3">CBS 393.64</strain>
    </source>
</reference>
<proteinExistence type="predicted"/>
<sequence>MDAVRASSGRCRSAEQRGGAICLTRAASSPDSALEQVTCTLDAGWARANQRQGGFLEPHCNLRTATIDELEECTHSGSCLIGRSMLALSCFCVPPSRQARTECSLNAGAPLAKSSSRWPNGPGRGWAAAGHSGLLIGAASHDSRLDSPRNGHPAGLLAFVLGSPAFPAALKQASSCDPIFRVWRPPLGSAVVPALCQPGSPAKGRQSTPESGVPRSRLAGWQPSPCAHADGKFMATQVTQPFPLTDPLVPNNPLFFFSLFALLHLASTLPSPPFLG</sequence>
<evidence type="ECO:0000313" key="3">
    <source>
        <dbReference type="Proteomes" id="UP000053958"/>
    </source>
</evidence>
<dbReference type="AlphaFoldDB" id="A0A0F4Z3Q0"/>